<name>A0A6J4U033_9BACT</name>
<evidence type="ECO:0000259" key="1">
    <source>
        <dbReference type="Pfam" id="PF03372"/>
    </source>
</evidence>
<dbReference type="InterPro" id="IPR005135">
    <property type="entry name" value="Endo/exonuclease/phosphatase"/>
</dbReference>
<dbReference type="GO" id="GO:0003824">
    <property type="term" value="F:catalytic activity"/>
    <property type="evidence" value="ECO:0007669"/>
    <property type="project" value="InterPro"/>
</dbReference>
<organism evidence="2">
    <name type="scientific">uncultured Thermomicrobiales bacterium</name>
    <dbReference type="NCBI Taxonomy" id="1645740"/>
    <lineage>
        <taxon>Bacteria</taxon>
        <taxon>Pseudomonadati</taxon>
        <taxon>Thermomicrobiota</taxon>
        <taxon>Thermomicrobia</taxon>
        <taxon>Thermomicrobiales</taxon>
        <taxon>environmental samples</taxon>
    </lineage>
</organism>
<dbReference type="EMBL" id="CADCWF010000016">
    <property type="protein sequence ID" value="CAA9536655.1"/>
    <property type="molecule type" value="Genomic_DNA"/>
</dbReference>
<accession>A0A6J4U033</accession>
<dbReference type="Pfam" id="PF03372">
    <property type="entry name" value="Exo_endo_phos"/>
    <property type="match status" value="1"/>
</dbReference>
<dbReference type="Gene3D" id="3.60.10.10">
    <property type="entry name" value="Endonuclease/exonuclease/phosphatase"/>
    <property type="match status" value="1"/>
</dbReference>
<gene>
    <name evidence="2" type="ORF">AVDCRST_MAG59-334</name>
</gene>
<reference evidence="2" key="1">
    <citation type="submission" date="2020-02" db="EMBL/GenBank/DDBJ databases">
        <authorList>
            <person name="Meier V. D."/>
        </authorList>
    </citation>
    <scope>NUCLEOTIDE SEQUENCE</scope>
    <source>
        <strain evidence="2">AVDCRST_MAG59</strain>
    </source>
</reference>
<protein>
    <recommendedName>
        <fullName evidence="1">Endonuclease/exonuclease/phosphatase domain-containing protein</fullName>
    </recommendedName>
</protein>
<feature type="non-terminal residue" evidence="2">
    <location>
        <position position="152"/>
    </location>
</feature>
<dbReference type="AlphaFoldDB" id="A0A6J4U033"/>
<proteinExistence type="predicted"/>
<dbReference type="SUPFAM" id="SSF56219">
    <property type="entry name" value="DNase I-like"/>
    <property type="match status" value="1"/>
</dbReference>
<sequence length="152" mass="15539">MMDPEPLTVMTYNLGAGLADPVRLVGVLRAAGADLVGLQELAPGQAAAIERDLADVYPFRFLHPLGIAGKGLLSRFPLGDAGLLELFPGRPDARATVAVPGGPLTVIVAHPPPPRLGRRWAENAAGAEQMAGVVAAATAGGPAVLLADVNRV</sequence>
<dbReference type="InterPro" id="IPR036691">
    <property type="entry name" value="Endo/exonu/phosph_ase_sf"/>
</dbReference>
<feature type="domain" description="Endonuclease/exonuclease/phosphatase" evidence="1">
    <location>
        <begin position="10"/>
        <end position="151"/>
    </location>
</feature>
<evidence type="ECO:0000313" key="2">
    <source>
        <dbReference type="EMBL" id="CAA9536655.1"/>
    </source>
</evidence>